<proteinExistence type="predicted"/>
<feature type="transmembrane region" description="Helical" evidence="1">
    <location>
        <begin position="39"/>
        <end position="62"/>
    </location>
</feature>
<dbReference type="RefSeq" id="WP_011277300.1">
    <property type="nucleotide sequence ID" value="NZ_BHWZ01000001.1"/>
</dbReference>
<keyword evidence="1" id="KW-1133">Transmembrane helix</keyword>
<dbReference type="AlphaFoldDB" id="A0A0U3H3D3"/>
<reference evidence="4 5" key="1">
    <citation type="submission" date="2015-12" db="EMBL/GenBank/DDBJ databases">
        <title>A stable core within a dynamic pangenome in Sulfolobus acidocaldarius.</title>
        <authorList>
            <person name="Anderson R."/>
            <person name="Kouris A."/>
            <person name="Seward C."/>
            <person name="Campbell K."/>
            <person name="Whitaker R."/>
        </authorList>
    </citation>
    <scope>NUCLEOTIDE SEQUENCE [LARGE SCALE GENOMIC DNA]</scope>
    <source>
        <strain evidence="2 5">GG12-C01-09</strain>
        <strain evidence="3 4">NG05B_CO5_07</strain>
    </source>
</reference>
<evidence type="ECO:0000313" key="4">
    <source>
        <dbReference type="Proteomes" id="UP000060043"/>
    </source>
</evidence>
<organism evidence="3 4">
    <name type="scientific">Sulfolobus acidocaldarius</name>
    <dbReference type="NCBI Taxonomy" id="2285"/>
    <lineage>
        <taxon>Archaea</taxon>
        <taxon>Thermoproteota</taxon>
        <taxon>Thermoprotei</taxon>
        <taxon>Sulfolobales</taxon>
        <taxon>Sulfolobaceae</taxon>
        <taxon>Sulfolobus</taxon>
    </lineage>
</organism>
<keyword evidence="1" id="KW-0472">Membrane</keyword>
<dbReference type="EMBL" id="CP013695">
    <property type="protein sequence ID" value="ALU31974.1"/>
    <property type="molecule type" value="Genomic_DNA"/>
</dbReference>
<evidence type="ECO:0000313" key="3">
    <source>
        <dbReference type="EMBL" id="ALU31974.1"/>
    </source>
</evidence>
<dbReference type="EMBL" id="CP013694">
    <property type="protein sequence ID" value="ALU29245.1"/>
    <property type="molecule type" value="Genomic_DNA"/>
</dbReference>
<accession>A0A0U3H3D3</accession>
<dbReference type="OrthoDB" id="8235at2157"/>
<evidence type="ECO:0000256" key="1">
    <source>
        <dbReference type="SAM" id="Phobius"/>
    </source>
</evidence>
<sequence>MPKNGFYIAMFIVTIIDIILFSIYPVFNNATMTFAGLTMFYFYQIIMLIVSTVLFVAVSLIFKR</sequence>
<name>A0A0U3H3D3_9CREN</name>
<dbReference type="OMA" id="YQIIMLA"/>
<dbReference type="Proteomes" id="UP000060043">
    <property type="component" value="Chromosome"/>
</dbReference>
<evidence type="ECO:0000313" key="5">
    <source>
        <dbReference type="Proteomes" id="UP000065473"/>
    </source>
</evidence>
<feature type="transmembrane region" description="Helical" evidence="1">
    <location>
        <begin position="7"/>
        <end position="27"/>
    </location>
</feature>
<protein>
    <submittedName>
        <fullName evidence="3">Uncharacterized protein</fullName>
    </submittedName>
</protein>
<dbReference type="Proteomes" id="UP000065473">
    <property type="component" value="Chromosome"/>
</dbReference>
<dbReference type="GeneID" id="14550911"/>
<evidence type="ECO:0000313" key="2">
    <source>
        <dbReference type="EMBL" id="ALU29245.1"/>
    </source>
</evidence>
<gene>
    <name evidence="2" type="ORF">ATY89_04375</name>
    <name evidence="3" type="ORF">ATZ20_07400</name>
</gene>
<keyword evidence="1" id="KW-0812">Transmembrane</keyword>